<proteinExistence type="inferred from homology"/>
<dbReference type="Pfam" id="PF14031">
    <property type="entry name" value="D-ser_dehydrat"/>
    <property type="match status" value="1"/>
</dbReference>
<reference evidence="4" key="1">
    <citation type="journal article" date="2020" name="mSystems">
        <title>Genome- and Community-Level Interaction Insights into Carbon Utilization and Element Cycling Functions of Hydrothermarchaeota in Hydrothermal Sediment.</title>
        <authorList>
            <person name="Zhou Z."/>
            <person name="Liu Y."/>
            <person name="Xu W."/>
            <person name="Pan J."/>
            <person name="Luo Z.H."/>
            <person name="Li M."/>
        </authorList>
    </citation>
    <scope>NUCLEOTIDE SEQUENCE [LARGE SCALE GENOMIC DNA]</scope>
    <source>
        <strain evidence="4">SpSt-339</strain>
    </source>
</reference>
<feature type="domain" description="D-serine dehydratase-like" evidence="3">
    <location>
        <begin position="261"/>
        <end position="349"/>
    </location>
</feature>
<evidence type="ECO:0000256" key="2">
    <source>
        <dbReference type="ARBA" id="ARBA00023239"/>
    </source>
</evidence>
<evidence type="ECO:0000259" key="3">
    <source>
        <dbReference type="SMART" id="SM01119"/>
    </source>
</evidence>
<gene>
    <name evidence="4" type="ORF">ENQ76_07630</name>
</gene>
<dbReference type="InterPro" id="IPR042208">
    <property type="entry name" value="D-ser_dehydrat-like_sf"/>
</dbReference>
<dbReference type="Pfam" id="PF01168">
    <property type="entry name" value="Ala_racemase_N"/>
    <property type="match status" value="1"/>
</dbReference>
<comment type="caution">
    <text evidence="4">The sequence shown here is derived from an EMBL/GenBank/DDBJ whole genome shotgun (WGS) entry which is preliminary data.</text>
</comment>
<dbReference type="AlphaFoldDB" id="A0A7C2K0I0"/>
<dbReference type="GO" id="GO:0036088">
    <property type="term" value="P:D-serine catabolic process"/>
    <property type="evidence" value="ECO:0007669"/>
    <property type="project" value="TreeGrafter"/>
</dbReference>
<dbReference type="InterPro" id="IPR051466">
    <property type="entry name" value="D-amino_acid_metab_enzyme"/>
</dbReference>
<dbReference type="InterPro" id="IPR029066">
    <property type="entry name" value="PLP-binding_barrel"/>
</dbReference>
<dbReference type="SMART" id="SM01119">
    <property type="entry name" value="D-ser_dehydrat"/>
    <property type="match status" value="1"/>
</dbReference>
<evidence type="ECO:0000256" key="1">
    <source>
        <dbReference type="ARBA" id="ARBA00005323"/>
    </source>
</evidence>
<dbReference type="EMBL" id="DSOK01000222">
    <property type="protein sequence ID" value="HEN15323.1"/>
    <property type="molecule type" value="Genomic_DNA"/>
</dbReference>
<dbReference type="CDD" id="cd06819">
    <property type="entry name" value="PLPDE_III_LS_D-TA"/>
    <property type="match status" value="1"/>
</dbReference>
<dbReference type="PANTHER" id="PTHR28004:SF2">
    <property type="entry name" value="D-SERINE DEHYDRATASE"/>
    <property type="match status" value="1"/>
</dbReference>
<accession>A0A7C2K0I0</accession>
<comment type="similarity">
    <text evidence="1">Belongs to the DSD1 family.</text>
</comment>
<dbReference type="Gene3D" id="3.20.20.10">
    <property type="entry name" value="Alanine racemase"/>
    <property type="match status" value="1"/>
</dbReference>
<keyword evidence="2" id="KW-0456">Lyase</keyword>
<dbReference type="GO" id="GO:0008721">
    <property type="term" value="F:D-serine ammonia-lyase activity"/>
    <property type="evidence" value="ECO:0007669"/>
    <property type="project" value="TreeGrafter"/>
</dbReference>
<dbReference type="SUPFAM" id="SSF51419">
    <property type="entry name" value="PLP-binding barrel"/>
    <property type="match status" value="1"/>
</dbReference>
<name>A0A7C2K0I0_9PLAN</name>
<evidence type="ECO:0000313" key="4">
    <source>
        <dbReference type="EMBL" id="HEN15323.1"/>
    </source>
</evidence>
<dbReference type="InterPro" id="IPR001608">
    <property type="entry name" value="Ala_racemase_N"/>
</dbReference>
<dbReference type="InterPro" id="IPR026956">
    <property type="entry name" value="D-ser_dehydrat-like_dom"/>
</dbReference>
<organism evidence="4">
    <name type="scientific">Schlesneria paludicola</name>
    <dbReference type="NCBI Taxonomy" id="360056"/>
    <lineage>
        <taxon>Bacteria</taxon>
        <taxon>Pseudomonadati</taxon>
        <taxon>Planctomycetota</taxon>
        <taxon>Planctomycetia</taxon>
        <taxon>Planctomycetales</taxon>
        <taxon>Planctomycetaceae</taxon>
        <taxon>Schlesneria</taxon>
    </lineage>
</organism>
<dbReference type="PANTHER" id="PTHR28004">
    <property type="entry name" value="ZGC:162816-RELATED"/>
    <property type="match status" value="1"/>
</dbReference>
<sequence>MPQSLIGLRKAELDTPVLCLDRQRFERNIRVMLETVHAGGKAWRPHAKGHKTPAIAWREIGEGAAGITCAKVGEAEVFAAAGIHNILIANVIAGERKAERLAALCRWSSPIICCDHYAQAEPIAASCRRLGVTCRVLVDINIGMNRTGIRPGTDALELGQAIDKLDGLELIGIMGYEGHLLKVADPGEKLRQIREAIGILELSRDSFQNSGLRCDIVSAGGTGSVAITSQCPAVTELQAGGGVFGDPMYVQQCGLEGVEPALTVLATVVSRPALDRAVLDAGRKTTNPDIQAPVVKDHPDAEVVSLSAEHCTLKLGPQSQELRIGDQVELIVGYADFTTPLHDEFYVFHGDRLEAIWPIWARGRLQ</sequence>
<dbReference type="Gene3D" id="2.40.37.20">
    <property type="entry name" value="D-serine dehydratase-like domain"/>
    <property type="match status" value="1"/>
</dbReference>
<protein>
    <submittedName>
        <fullName evidence="4">DSD1 family PLP-dependent enzyme</fullName>
    </submittedName>
</protein>